<evidence type="ECO:0000313" key="2">
    <source>
        <dbReference type="EMBL" id="TFB00825.1"/>
    </source>
</evidence>
<dbReference type="GeneID" id="300578924"/>
<sequence>MQAPSDMKTRRRGGLSSSEVTAVERSEKTRREDNAGTGTRMPRGVSVSEGVKAKRTNRQRPQGKARRSVCEEADESRNEVLNEGRGGSVAAARVVCRRRTAKAGRDPIGVPTTAIDNLDSSGRVDPAGETTRWVAGAV</sequence>
<evidence type="ECO:0000256" key="1">
    <source>
        <dbReference type="SAM" id="MobiDB-lite"/>
    </source>
</evidence>
<name>A0ABY2GZY5_9HYPO</name>
<feature type="compositionally biased region" description="Basic and acidic residues" evidence="1">
    <location>
        <begin position="22"/>
        <end position="34"/>
    </location>
</feature>
<dbReference type="RefSeq" id="XP_073557026.1">
    <property type="nucleotide sequence ID" value="XM_073704474.1"/>
</dbReference>
<reference evidence="2 3" key="1">
    <citation type="submission" date="2018-01" db="EMBL/GenBank/DDBJ databases">
        <title>Genome characterization of the sugarcane-associated fungus Trichoderma ghanense CCMA-1212 and their application in lignocelulose bioconversion.</title>
        <authorList>
            <person name="Steindorff A.S."/>
            <person name="Mendes T.D."/>
            <person name="Vilela E.S.D."/>
            <person name="Rodrigues D.S."/>
            <person name="Formighieri E.F."/>
            <person name="Melo I.S."/>
            <person name="Favaro L.C.L."/>
        </authorList>
    </citation>
    <scope>NUCLEOTIDE SEQUENCE [LARGE SCALE GENOMIC DNA]</scope>
    <source>
        <strain evidence="2 3">CCMA-1212</strain>
    </source>
</reference>
<dbReference type="EMBL" id="PPTA01000010">
    <property type="protein sequence ID" value="TFB00825.1"/>
    <property type="molecule type" value="Genomic_DNA"/>
</dbReference>
<evidence type="ECO:0000313" key="3">
    <source>
        <dbReference type="Proteomes" id="UP001642720"/>
    </source>
</evidence>
<dbReference type="Proteomes" id="UP001642720">
    <property type="component" value="Unassembled WGS sequence"/>
</dbReference>
<gene>
    <name evidence="2" type="ORF">CCMA1212_007303</name>
</gene>
<keyword evidence="3" id="KW-1185">Reference proteome</keyword>
<feature type="region of interest" description="Disordered" evidence="1">
    <location>
        <begin position="1"/>
        <end position="130"/>
    </location>
</feature>
<proteinExistence type="predicted"/>
<feature type="compositionally biased region" description="Basic residues" evidence="1">
    <location>
        <begin position="53"/>
        <end position="67"/>
    </location>
</feature>
<protein>
    <submittedName>
        <fullName evidence="2">Uncharacterized protein</fullName>
    </submittedName>
</protein>
<accession>A0ABY2GZY5</accession>
<organism evidence="2 3">
    <name type="scientific">Trichoderma ghanense</name>
    <dbReference type="NCBI Taxonomy" id="65468"/>
    <lineage>
        <taxon>Eukaryota</taxon>
        <taxon>Fungi</taxon>
        <taxon>Dikarya</taxon>
        <taxon>Ascomycota</taxon>
        <taxon>Pezizomycotina</taxon>
        <taxon>Sordariomycetes</taxon>
        <taxon>Hypocreomycetidae</taxon>
        <taxon>Hypocreales</taxon>
        <taxon>Hypocreaceae</taxon>
        <taxon>Trichoderma</taxon>
    </lineage>
</organism>
<comment type="caution">
    <text evidence="2">The sequence shown here is derived from an EMBL/GenBank/DDBJ whole genome shotgun (WGS) entry which is preliminary data.</text>
</comment>